<accession>A0A7Y2W9G3</accession>
<organism evidence="1 4">
    <name type="scientific">Acinetobacter terrae</name>
    <dbReference type="NCBI Taxonomy" id="2731247"/>
    <lineage>
        <taxon>Bacteria</taxon>
        <taxon>Pseudomonadati</taxon>
        <taxon>Pseudomonadota</taxon>
        <taxon>Gammaproteobacteria</taxon>
        <taxon>Moraxellales</taxon>
        <taxon>Moraxellaceae</taxon>
        <taxon>Acinetobacter</taxon>
        <taxon>Acinetobacter Taxon 24</taxon>
    </lineage>
</organism>
<evidence type="ECO:0000313" key="3">
    <source>
        <dbReference type="Proteomes" id="UP000546536"/>
    </source>
</evidence>
<dbReference type="AlphaFoldDB" id="A0A241VJ42"/>
<gene>
    <name evidence="2" type="ORF">HLH13_08160</name>
    <name evidence="1" type="ORF">HLH17_00485</name>
</gene>
<accession>A0A7Y2LCM5</accession>
<dbReference type="EMBL" id="JABERG010000009">
    <property type="protein sequence ID" value="NNH87682.1"/>
    <property type="molecule type" value="Genomic_DNA"/>
</dbReference>
<reference evidence="3 4" key="1">
    <citation type="submission" date="2020-04" db="EMBL/GenBank/DDBJ databases">
        <title>Acinetobacter Taxon 24.</title>
        <authorList>
            <person name="Nemec A."/>
            <person name="Radolfova-Krizova L."/>
            <person name="Higgins P.G."/>
            <person name="Spanelova P."/>
        </authorList>
    </citation>
    <scope>NUCLEOTIDE SEQUENCE [LARGE SCALE GENOMIC DNA]</scope>
    <source>
        <strain evidence="2 3">ANC 4279</strain>
        <strain evidence="1 4">ANC 5380</strain>
    </source>
</reference>
<accession>A0A241VJ42</accession>
<protein>
    <submittedName>
        <fullName evidence="1">Uncharacterized protein</fullName>
    </submittedName>
</protein>
<evidence type="ECO:0000313" key="4">
    <source>
        <dbReference type="Proteomes" id="UP000569202"/>
    </source>
</evidence>
<dbReference type="Proteomes" id="UP000546536">
    <property type="component" value="Unassembled WGS sequence"/>
</dbReference>
<dbReference type="RefSeq" id="WP_067724612.1">
    <property type="nucleotide sequence ID" value="NZ_JABERF010000025.1"/>
</dbReference>
<evidence type="ECO:0000313" key="1">
    <source>
        <dbReference type="EMBL" id="NNH76190.1"/>
    </source>
</evidence>
<name>A0A241VJ42_9GAMM</name>
<accession>A0A7Y2WKA6</accession>
<keyword evidence="3" id="KW-1185">Reference proteome</keyword>
<comment type="caution">
    <text evidence="1">The sequence shown here is derived from an EMBL/GenBank/DDBJ whole genome shotgun (WGS) entry which is preliminary data.</text>
</comment>
<dbReference type="Proteomes" id="UP000569202">
    <property type="component" value="Unassembled WGS sequence"/>
</dbReference>
<evidence type="ECO:0000313" key="2">
    <source>
        <dbReference type="EMBL" id="NNH87682.1"/>
    </source>
</evidence>
<dbReference type="EMBL" id="JABERL010000001">
    <property type="protein sequence ID" value="NNH76190.1"/>
    <property type="molecule type" value="Genomic_DNA"/>
</dbReference>
<proteinExistence type="predicted"/>
<sequence>MSDFSNITVTHHDDGKVSLLIDGKPVSERYGVQFESNIVDELKALEDGKALKLFDQFIFSHSDLNFEHAYSYVTCMVKADSNYKVVCNFVYKITAADQAPMENVITKQGQPMSSEDIREFINKHVAMSLNEYTDLKYAY</sequence>